<gene>
    <name evidence="1" type="ORF">KC19_1G044300</name>
</gene>
<protein>
    <submittedName>
        <fullName evidence="1">Uncharacterized protein</fullName>
    </submittedName>
</protein>
<comment type="caution">
    <text evidence="1">The sequence shown here is derived from an EMBL/GenBank/DDBJ whole genome shotgun (WGS) entry which is preliminary data.</text>
</comment>
<organism evidence="1 2">
    <name type="scientific">Ceratodon purpureus</name>
    <name type="common">Fire moss</name>
    <name type="synonym">Dicranum purpureum</name>
    <dbReference type="NCBI Taxonomy" id="3225"/>
    <lineage>
        <taxon>Eukaryota</taxon>
        <taxon>Viridiplantae</taxon>
        <taxon>Streptophyta</taxon>
        <taxon>Embryophyta</taxon>
        <taxon>Bryophyta</taxon>
        <taxon>Bryophytina</taxon>
        <taxon>Bryopsida</taxon>
        <taxon>Dicranidae</taxon>
        <taxon>Pseudoditrichales</taxon>
        <taxon>Ditrichaceae</taxon>
        <taxon>Ceratodon</taxon>
    </lineage>
</organism>
<evidence type="ECO:0000313" key="1">
    <source>
        <dbReference type="EMBL" id="KAG0589744.1"/>
    </source>
</evidence>
<dbReference type="Proteomes" id="UP000822688">
    <property type="component" value="Chromosome 1"/>
</dbReference>
<evidence type="ECO:0000313" key="2">
    <source>
        <dbReference type="Proteomes" id="UP000822688"/>
    </source>
</evidence>
<keyword evidence="2" id="KW-1185">Reference proteome</keyword>
<sequence length="100" mass="11294">MVLYSVVVFSGSVGMPSGSAAGYNHGSRYNICMLALHPDCFFIENRLQRSVLWCYIQFLELHQGGFSMDQGGFSRGQRQQNNIVHHAYGNHFPTKKLPQN</sequence>
<name>A0A8T0J1C3_CERPU</name>
<reference evidence="1" key="1">
    <citation type="submission" date="2020-06" db="EMBL/GenBank/DDBJ databases">
        <title>WGS assembly of Ceratodon purpureus strain R40.</title>
        <authorList>
            <person name="Carey S.B."/>
            <person name="Jenkins J."/>
            <person name="Shu S."/>
            <person name="Lovell J.T."/>
            <person name="Sreedasyam A."/>
            <person name="Maumus F."/>
            <person name="Tiley G.P."/>
            <person name="Fernandez-Pozo N."/>
            <person name="Barry K."/>
            <person name="Chen C."/>
            <person name="Wang M."/>
            <person name="Lipzen A."/>
            <person name="Daum C."/>
            <person name="Saski C.A."/>
            <person name="Payton A.C."/>
            <person name="Mcbreen J.C."/>
            <person name="Conrad R.E."/>
            <person name="Kollar L.M."/>
            <person name="Olsson S."/>
            <person name="Huttunen S."/>
            <person name="Landis J.B."/>
            <person name="Wickett N.J."/>
            <person name="Johnson M.G."/>
            <person name="Rensing S.A."/>
            <person name="Grimwood J."/>
            <person name="Schmutz J."/>
            <person name="Mcdaniel S.F."/>
        </authorList>
    </citation>
    <scope>NUCLEOTIDE SEQUENCE</scope>
    <source>
        <strain evidence="1">R40</strain>
    </source>
</reference>
<proteinExistence type="predicted"/>
<accession>A0A8T0J1C3</accession>
<dbReference type="EMBL" id="CM026421">
    <property type="protein sequence ID" value="KAG0589744.1"/>
    <property type="molecule type" value="Genomic_DNA"/>
</dbReference>
<dbReference type="AlphaFoldDB" id="A0A8T0J1C3"/>